<name>A0A8R1U0T3_ONCVO</name>
<dbReference type="EMBL" id="CMVM020000255">
    <property type="status" value="NOT_ANNOTATED_CDS"/>
    <property type="molecule type" value="Genomic_DNA"/>
</dbReference>
<proteinExistence type="predicted"/>
<dbReference type="Proteomes" id="UP000024404">
    <property type="component" value="Unassembled WGS sequence"/>
</dbReference>
<dbReference type="AlphaFoldDB" id="A0A8R1U0T3"/>
<dbReference type="EnsemblMetazoa" id="OVOC9102.1">
    <property type="protein sequence ID" value="OVOC9102.1"/>
    <property type="gene ID" value="WBGene00245911"/>
</dbReference>
<sequence length="43" mass="4826">MEPHQFMDVRLNIVGNVAKNGNENYGSSVQKRKIVSAFFVATK</sequence>
<protein>
    <submittedName>
        <fullName evidence="1">Uncharacterized protein</fullName>
    </submittedName>
</protein>
<organism evidence="1 2">
    <name type="scientific">Onchocerca volvulus</name>
    <dbReference type="NCBI Taxonomy" id="6282"/>
    <lineage>
        <taxon>Eukaryota</taxon>
        <taxon>Metazoa</taxon>
        <taxon>Ecdysozoa</taxon>
        <taxon>Nematoda</taxon>
        <taxon>Chromadorea</taxon>
        <taxon>Rhabditida</taxon>
        <taxon>Spirurina</taxon>
        <taxon>Spiruromorpha</taxon>
        <taxon>Filarioidea</taxon>
        <taxon>Onchocercidae</taxon>
        <taxon>Onchocerca</taxon>
    </lineage>
</organism>
<reference evidence="2" key="1">
    <citation type="submission" date="2013-10" db="EMBL/GenBank/DDBJ databases">
        <title>Genome sequencing of Onchocerca volvulus.</title>
        <authorList>
            <person name="Cotton J."/>
            <person name="Tsai J."/>
            <person name="Stanley E."/>
            <person name="Tracey A."/>
            <person name="Holroyd N."/>
            <person name="Lustigman S."/>
            <person name="Berriman M."/>
        </authorList>
    </citation>
    <scope>NUCLEOTIDE SEQUENCE</scope>
</reference>
<reference evidence="1" key="2">
    <citation type="submission" date="2022-06" db="UniProtKB">
        <authorList>
            <consortium name="EnsemblMetazoa"/>
        </authorList>
    </citation>
    <scope>IDENTIFICATION</scope>
</reference>
<evidence type="ECO:0000313" key="2">
    <source>
        <dbReference type="Proteomes" id="UP000024404"/>
    </source>
</evidence>
<accession>A0A8R1U0T3</accession>
<evidence type="ECO:0000313" key="1">
    <source>
        <dbReference type="EnsemblMetazoa" id="OVOC9102.1"/>
    </source>
</evidence>
<keyword evidence="2" id="KW-1185">Reference proteome</keyword>